<dbReference type="Pfam" id="PF11354">
    <property type="entry name" value="DUF3156"/>
    <property type="match status" value="1"/>
</dbReference>
<organism evidence="2 3">
    <name type="scientific">Leucobacter insecticola</name>
    <dbReference type="NCBI Taxonomy" id="2714934"/>
    <lineage>
        <taxon>Bacteria</taxon>
        <taxon>Bacillati</taxon>
        <taxon>Actinomycetota</taxon>
        <taxon>Actinomycetes</taxon>
        <taxon>Micrococcales</taxon>
        <taxon>Microbacteriaceae</taxon>
        <taxon>Leucobacter</taxon>
    </lineage>
</organism>
<dbReference type="Proteomes" id="UP000501387">
    <property type="component" value="Chromosome"/>
</dbReference>
<dbReference type="RefSeq" id="WP_166323147.1">
    <property type="nucleotide sequence ID" value="NZ_CP049934.1"/>
</dbReference>
<proteinExistence type="predicted"/>
<dbReference type="AlphaFoldDB" id="A0A6G8FJP4"/>
<keyword evidence="3" id="KW-1185">Reference proteome</keyword>
<dbReference type="EMBL" id="CP049934">
    <property type="protein sequence ID" value="QIM16282.1"/>
    <property type="molecule type" value="Genomic_DNA"/>
</dbReference>
<sequence length="200" mass="21573">MTTANPLAPRRHKRHPLAGDGPIVDRARRALRSTAEHFGSVQGTDRTTVTVRTKDGIEIVFSYDPGNYVFSRVYACTISTVLPDTTDVPATVSLTHRGTQRGGRFVAGRVSAHSECAVDRLNRATASHLAGIDLVRASIATTKNSGKRLTLSPMGGSFVWVLIPPVFKATAFPPGEPERILELIRAVRGLTHSKPHSSSP</sequence>
<protein>
    <submittedName>
        <fullName evidence="2">Uncharacterized protein</fullName>
    </submittedName>
</protein>
<feature type="region of interest" description="Disordered" evidence="1">
    <location>
        <begin position="1"/>
        <end position="21"/>
    </location>
</feature>
<gene>
    <name evidence="2" type="ORF">G7067_07350</name>
</gene>
<evidence type="ECO:0000313" key="2">
    <source>
        <dbReference type="EMBL" id="QIM16282.1"/>
    </source>
</evidence>
<evidence type="ECO:0000256" key="1">
    <source>
        <dbReference type="SAM" id="MobiDB-lite"/>
    </source>
</evidence>
<reference evidence="2 3" key="1">
    <citation type="submission" date="2020-03" db="EMBL/GenBank/DDBJ databases">
        <title>Leucobacter sp. nov., isolated from beetles.</title>
        <authorList>
            <person name="Hyun D.-W."/>
            <person name="Bae J.-W."/>
        </authorList>
    </citation>
    <scope>NUCLEOTIDE SEQUENCE [LARGE SCALE GENOMIC DNA]</scope>
    <source>
        <strain evidence="2 3">HDW9B</strain>
    </source>
</reference>
<name>A0A6G8FJP4_9MICO</name>
<evidence type="ECO:0000313" key="3">
    <source>
        <dbReference type="Proteomes" id="UP000501387"/>
    </source>
</evidence>
<dbReference type="KEGG" id="lins:G7067_07350"/>
<dbReference type="InterPro" id="IPR021500">
    <property type="entry name" value="DUF3156"/>
</dbReference>
<accession>A0A6G8FJP4</accession>